<dbReference type="STRING" id="1801725.A3J00_04170"/>
<protein>
    <submittedName>
        <fullName evidence="2">Uncharacterized protein</fullName>
    </submittedName>
</protein>
<gene>
    <name evidence="2" type="ORF">A3J00_04170</name>
</gene>
<dbReference type="Proteomes" id="UP000178428">
    <property type="component" value="Unassembled WGS sequence"/>
</dbReference>
<dbReference type="AlphaFoldDB" id="A0A1G2EYW1"/>
<proteinExistence type="predicted"/>
<reference evidence="2 3" key="1">
    <citation type="journal article" date="2016" name="Nat. Commun.">
        <title>Thousands of microbial genomes shed light on interconnected biogeochemical processes in an aquifer system.</title>
        <authorList>
            <person name="Anantharaman K."/>
            <person name="Brown C.T."/>
            <person name="Hug L.A."/>
            <person name="Sharon I."/>
            <person name="Castelle C.J."/>
            <person name="Probst A.J."/>
            <person name="Thomas B.C."/>
            <person name="Singh A."/>
            <person name="Wilkins M.J."/>
            <person name="Karaoz U."/>
            <person name="Brodie E.L."/>
            <person name="Williams K.H."/>
            <person name="Hubbard S.S."/>
            <person name="Banfield J.F."/>
        </authorList>
    </citation>
    <scope>NUCLEOTIDE SEQUENCE [LARGE SCALE GENOMIC DNA]</scope>
</reference>
<evidence type="ECO:0000313" key="3">
    <source>
        <dbReference type="Proteomes" id="UP000178428"/>
    </source>
</evidence>
<accession>A0A1G2EYW1</accession>
<sequence length="212" mass="25670">MPANILNNTQKGYNYKRFKVWLETTPVEHDLRKEYEELCLAEIGALKNDFKIVKEREDKLHRGGRSDKILYYSDGITRLEWILEALKLVLFLAEARDLKKEAETELKKYHTARLKLLDQWLNDPSQEHWQHEFEEEIKSFRASEQYNFLKYPSEADFANVWKWSELPEHPFVTALRKTEDGLSFYIFFCRMRYPFRNLAWFIKESLLNFFKK</sequence>
<feature type="coiled-coil region" evidence="1">
    <location>
        <begin position="92"/>
        <end position="119"/>
    </location>
</feature>
<evidence type="ECO:0000313" key="2">
    <source>
        <dbReference type="EMBL" id="OGZ30438.1"/>
    </source>
</evidence>
<evidence type="ECO:0000256" key="1">
    <source>
        <dbReference type="SAM" id="Coils"/>
    </source>
</evidence>
<name>A0A1G2EYW1_9BACT</name>
<comment type="caution">
    <text evidence="2">The sequence shown here is derived from an EMBL/GenBank/DDBJ whole genome shotgun (WGS) entry which is preliminary data.</text>
</comment>
<organism evidence="2 3">
    <name type="scientific">Candidatus Niyogibacteria bacterium RIFCSPLOWO2_02_FULL_45_13</name>
    <dbReference type="NCBI Taxonomy" id="1801725"/>
    <lineage>
        <taxon>Bacteria</taxon>
        <taxon>Candidatus Niyogiibacteriota</taxon>
    </lineage>
</organism>
<keyword evidence="1" id="KW-0175">Coiled coil</keyword>
<dbReference type="EMBL" id="MHMR01000021">
    <property type="protein sequence ID" value="OGZ30438.1"/>
    <property type="molecule type" value="Genomic_DNA"/>
</dbReference>